<proteinExistence type="predicted"/>
<reference evidence="2 3" key="1">
    <citation type="submission" date="2023-07" db="EMBL/GenBank/DDBJ databases">
        <title>Sorghum-associated microbial communities from plants grown in Nebraska, USA.</title>
        <authorList>
            <person name="Schachtman D."/>
        </authorList>
    </citation>
    <scope>NUCLEOTIDE SEQUENCE [LARGE SCALE GENOMIC DNA]</scope>
    <source>
        <strain evidence="2 3">CC258</strain>
    </source>
</reference>
<comment type="caution">
    <text evidence="2">The sequence shown here is derived from an EMBL/GenBank/DDBJ whole genome shotgun (WGS) entry which is preliminary data.</text>
</comment>
<accession>A0ABU1NV60</accession>
<evidence type="ECO:0000313" key="3">
    <source>
        <dbReference type="Proteomes" id="UP001267290"/>
    </source>
</evidence>
<gene>
    <name evidence="2" type="ORF">J2736_001919</name>
</gene>
<protein>
    <submittedName>
        <fullName evidence="2">Uncharacterized protein</fullName>
    </submittedName>
</protein>
<organism evidence="2 3">
    <name type="scientific">Paenibacillus qinlingensis</name>
    <dbReference type="NCBI Taxonomy" id="1837343"/>
    <lineage>
        <taxon>Bacteria</taxon>
        <taxon>Bacillati</taxon>
        <taxon>Bacillota</taxon>
        <taxon>Bacilli</taxon>
        <taxon>Bacillales</taxon>
        <taxon>Paenibacillaceae</taxon>
        <taxon>Paenibacillus</taxon>
    </lineage>
</organism>
<name>A0ABU1NV60_9BACL</name>
<feature type="transmembrane region" description="Helical" evidence="1">
    <location>
        <begin position="19"/>
        <end position="38"/>
    </location>
</feature>
<dbReference type="Proteomes" id="UP001267290">
    <property type="component" value="Unassembled WGS sequence"/>
</dbReference>
<evidence type="ECO:0000256" key="1">
    <source>
        <dbReference type="SAM" id="Phobius"/>
    </source>
</evidence>
<keyword evidence="1" id="KW-1133">Transmembrane helix</keyword>
<dbReference type="RefSeq" id="WP_310225786.1">
    <property type="nucleotide sequence ID" value="NZ_JAVDSB010000002.1"/>
</dbReference>
<feature type="transmembrane region" description="Helical" evidence="1">
    <location>
        <begin position="104"/>
        <end position="124"/>
    </location>
</feature>
<keyword evidence="1" id="KW-0472">Membrane</keyword>
<dbReference type="EMBL" id="JAVDSB010000002">
    <property type="protein sequence ID" value="MDR6550732.1"/>
    <property type="molecule type" value="Genomic_DNA"/>
</dbReference>
<keyword evidence="3" id="KW-1185">Reference proteome</keyword>
<sequence>MGNGGSITSEEAADPIESVAAALGVALTLIILVAGAAVNLELLLLWGCLLVLSVFFSIHHLFMYYIFQPYSTELNVKNPIFYIVNLLVSTASGISIGVKAPALPFTAAVMIVTLVYLTAALILVRRFGHRTFRVK</sequence>
<keyword evidence="1" id="KW-0812">Transmembrane</keyword>
<feature type="transmembrane region" description="Helical" evidence="1">
    <location>
        <begin position="44"/>
        <end position="67"/>
    </location>
</feature>
<evidence type="ECO:0000313" key="2">
    <source>
        <dbReference type="EMBL" id="MDR6550732.1"/>
    </source>
</evidence>